<reference evidence="1" key="1">
    <citation type="submission" date="2023-04" db="EMBL/GenBank/DDBJ databases">
        <title>Draft Genome sequencing of Naganishia species isolated from polar environments using Oxford Nanopore Technology.</title>
        <authorList>
            <person name="Leo P."/>
            <person name="Venkateswaran K."/>
        </authorList>
    </citation>
    <scope>NUCLEOTIDE SEQUENCE</scope>
    <source>
        <strain evidence="1">DBVPG 5303</strain>
    </source>
</reference>
<dbReference type="EMBL" id="JASBWV010000017">
    <property type="protein sequence ID" value="KAJ9121424.1"/>
    <property type="molecule type" value="Genomic_DNA"/>
</dbReference>
<evidence type="ECO:0000313" key="2">
    <source>
        <dbReference type="Proteomes" id="UP001234202"/>
    </source>
</evidence>
<accession>A0ACC2XDJ3</accession>
<proteinExistence type="predicted"/>
<keyword evidence="2" id="KW-1185">Reference proteome</keyword>
<protein>
    <submittedName>
        <fullName evidence="1">Uncharacterized protein</fullName>
    </submittedName>
</protein>
<sequence length="1220" mass="133216">MDGGAAVTRTSPTAGMKRKHSLYGGEMKDDQENDVKPQMDQHGSFTAPSRYADGDRHGHQAREDIIPGVALNLSGGNSYSQHLATTHQKQPSRPNSTNISSSSNLPLNESPRMLPANLNHNSGHPARPPSITPRSDSYTTPGLTNGTINPNAKGLGGESRGISHNGSGDGHHSEVSDQGQPGEKNKRKKPRVALSCAQCTKIPEQCTLYVPGEPLPKSTRIHQSVRRQSSQSASQTQIPPQKATSAKPLAPPPSANKKPPLPLPPQSTPQRLSSQAVPGTSGSVPPPMGNSTQRGGATVHRPLAIQPQPLNGFQPRHMSTSAAVTTDTPVPHKEPPSLASMTVSTIQQLPTSLQNLANQPYQTFFPPNSGSVEAVYNASESVYEPESPTFESEVLQRLERIESIVRSSAQQPVSVNIRSGSSVKAPGGDGSVQNEGSRRGPSDGDQEGRPFGFSRSASAGDGTGLDAGRWFATDGTVPSIEGLRGSSTIQLNLTDCGTPADNLQRLIQDCGVSPMKLRDLVQELPPYPFASALVDWFFKHINYVRYPIDERIFRSAFEDMYKKKDGVGPEPGNVRSLPLIFIVLATSSRLAPEAWAGDEQTRRMTSLRMYWCSRRSLLIAIAIQPESLELVVTRLLSALYLVLIHDRRLTECWSQLGASLRTAQAIGLHRDGTKLGLDPYVTEYRRRVWSYLYHADRNYSLILGRPPSIGDAYCDAGEPSNVEFADLEPGQPIISKPLSEPTSSTFVILRKRFAKIVGKITHHFQKLHEPARFEDVEFLDKELRNFINDLPPHYRMEDADKSLDAVQPYIPIHRYYLSTEILFIVITLHRPWLLRRLRSDRFAMSRRACFDAAKMDFRIRQQFRNEHPGVHNAYFGGQFREFNAAMIAGISAIIFPRGEDAEEMRLILTTFLNQNPLDKQAHRDQASQKEVAIIYTLCRRAQQVLERNEISNSGHRSESVALLLGLRDGEGVQIQPSSTQSSRNGVQPNESTSAIFKNLYSAMVNGNGGKNQSNAQSRISTTAPYQPLSLALPGHQRSNSFSNSTNNLNDHSPAGSGSAGSGLEDEHPQRLLDHWLSANSSMAIGHPHDADIDARVLGQAYGLFGGLNQPLLGITADSMGQGWAIPGSNGLVGGTTDPLLEEDIPHEQRPQQDTFHNISHRMAGIRAEDGLLASGDSAMDVVGLSNPVALPPADQAVPDIANPLDDTYWNTLIDGIINSA</sequence>
<gene>
    <name evidence="1" type="ORF">QFC24_004762</name>
</gene>
<evidence type="ECO:0000313" key="1">
    <source>
        <dbReference type="EMBL" id="KAJ9121424.1"/>
    </source>
</evidence>
<name>A0ACC2XDJ3_9TREE</name>
<comment type="caution">
    <text evidence="1">The sequence shown here is derived from an EMBL/GenBank/DDBJ whole genome shotgun (WGS) entry which is preliminary data.</text>
</comment>
<dbReference type="Proteomes" id="UP001234202">
    <property type="component" value="Unassembled WGS sequence"/>
</dbReference>
<organism evidence="1 2">
    <name type="scientific">Naganishia onofrii</name>
    <dbReference type="NCBI Taxonomy" id="1851511"/>
    <lineage>
        <taxon>Eukaryota</taxon>
        <taxon>Fungi</taxon>
        <taxon>Dikarya</taxon>
        <taxon>Basidiomycota</taxon>
        <taxon>Agaricomycotina</taxon>
        <taxon>Tremellomycetes</taxon>
        <taxon>Filobasidiales</taxon>
        <taxon>Filobasidiaceae</taxon>
        <taxon>Naganishia</taxon>
    </lineage>
</organism>